<sequence>MFRSPLILLMANQYTLGLQHIRVEERSPSTAYRSPQAPVDSTFQSRILFCLLPRRGLPCSFLGPLGPNRSLASVADTARWAAPPPPGHVSLPCGGPQCSRT</sequence>
<comment type="caution">
    <text evidence="1">The sequence shown here is derived from an EMBL/GenBank/DDBJ whole genome shotgun (WGS) entry which is preliminary data.</text>
</comment>
<accession>A0AAV7N1C6</accession>
<gene>
    <name evidence="1" type="ORF">NDU88_003861</name>
</gene>
<keyword evidence="2" id="KW-1185">Reference proteome</keyword>
<proteinExistence type="predicted"/>
<dbReference type="Proteomes" id="UP001066276">
    <property type="component" value="Chromosome 9"/>
</dbReference>
<dbReference type="EMBL" id="JANPWB010000013">
    <property type="protein sequence ID" value="KAJ1106460.1"/>
    <property type="molecule type" value="Genomic_DNA"/>
</dbReference>
<evidence type="ECO:0000313" key="1">
    <source>
        <dbReference type="EMBL" id="KAJ1106460.1"/>
    </source>
</evidence>
<reference evidence="1" key="1">
    <citation type="journal article" date="2022" name="bioRxiv">
        <title>Sequencing and chromosome-scale assembly of the giantPleurodeles waltlgenome.</title>
        <authorList>
            <person name="Brown T."/>
            <person name="Elewa A."/>
            <person name="Iarovenko S."/>
            <person name="Subramanian E."/>
            <person name="Araus A.J."/>
            <person name="Petzold A."/>
            <person name="Susuki M."/>
            <person name="Suzuki K.-i.T."/>
            <person name="Hayashi T."/>
            <person name="Toyoda A."/>
            <person name="Oliveira C."/>
            <person name="Osipova E."/>
            <person name="Leigh N.D."/>
            <person name="Simon A."/>
            <person name="Yun M.H."/>
        </authorList>
    </citation>
    <scope>NUCLEOTIDE SEQUENCE</scope>
    <source>
        <strain evidence="1">20211129_DDA</strain>
        <tissue evidence="1">Liver</tissue>
    </source>
</reference>
<protein>
    <submittedName>
        <fullName evidence="1">Uncharacterized protein</fullName>
    </submittedName>
</protein>
<name>A0AAV7N1C6_PLEWA</name>
<dbReference type="AlphaFoldDB" id="A0AAV7N1C6"/>
<organism evidence="1 2">
    <name type="scientific">Pleurodeles waltl</name>
    <name type="common">Iberian ribbed newt</name>
    <dbReference type="NCBI Taxonomy" id="8319"/>
    <lineage>
        <taxon>Eukaryota</taxon>
        <taxon>Metazoa</taxon>
        <taxon>Chordata</taxon>
        <taxon>Craniata</taxon>
        <taxon>Vertebrata</taxon>
        <taxon>Euteleostomi</taxon>
        <taxon>Amphibia</taxon>
        <taxon>Batrachia</taxon>
        <taxon>Caudata</taxon>
        <taxon>Salamandroidea</taxon>
        <taxon>Salamandridae</taxon>
        <taxon>Pleurodelinae</taxon>
        <taxon>Pleurodeles</taxon>
    </lineage>
</organism>
<evidence type="ECO:0000313" key="2">
    <source>
        <dbReference type="Proteomes" id="UP001066276"/>
    </source>
</evidence>